<keyword evidence="2" id="KW-0472">Membrane</keyword>
<keyword evidence="6" id="KW-1185">Reference proteome</keyword>
<sequence length="684" mass="75085">MSTRHLDYRPDLDGLRALAILPVLFFHADVSVFRGGFVGVDVFFVLSGYFMARIILSDLVAGTFSFPAFYIRRIRRILPALFTMMAVTSVVAWFRLMPEEFRYFGDSVRAAALFTANILFRQESGYFDISAEMKPLLHTWSLSMEEQFYILFPISLFLAFTFARRFILHITGGLIVVSFVACLWATGHSPEKAFFLLHFRVWELLIGALVAFAPRPNYRAGMSATLGTVGLAAILAAIFLYSDSTPFPGPFAAVPVLGAALVIHAGSQSRFPARLLTNGLSVFIGRISYSLYLWHWPVIVFYRYETGHGLTLADTLIVIALSFVCAILSWRVIEQPARYAAAFRSRRLVLSLMAGSMAAAAVFGFVVTRYDGLPQRLPDDVYAVYAATYDQSPFFSPKCFTDTNGEGLQAQSIRDGAVCPMGGPAAGAPRFIVWGDSHAAAMAPAIDAAAREAGVSGLFVARASCPPIPDAVFGPEHIVTRCRETLAAAVDLIERQKIPYVFMVGYWPKYVHRAELPGEGVFFNTSEALVLPDWSAPVRDSLKATIGAFAKQGTRVVLVQDVPEMGVKVPEALARAKMTGENEDPGLPLGYTMQRQKLARDTLFTVARETGATTVDPLTALCDQTRCHPVSSAGILYRDSDHLTLTGANSLAPLFKDAMAMIARSRSDTSQSSTDRWSMALPRQ</sequence>
<keyword evidence="5" id="KW-0808">Transferase</keyword>
<dbReference type="Proteomes" id="UP001139089">
    <property type="component" value="Unassembled WGS sequence"/>
</dbReference>
<dbReference type="PANTHER" id="PTHR23028">
    <property type="entry name" value="ACETYLTRANSFERASE"/>
    <property type="match status" value="1"/>
</dbReference>
<reference evidence="5" key="1">
    <citation type="submission" date="2021-12" db="EMBL/GenBank/DDBJ databases">
        <authorList>
            <person name="Li Y."/>
        </authorList>
    </citation>
    <scope>NUCLEOTIDE SEQUENCE</scope>
    <source>
        <strain evidence="5">DKSPLA3</strain>
    </source>
</reference>
<feature type="compositionally biased region" description="Low complexity" evidence="1">
    <location>
        <begin position="668"/>
        <end position="678"/>
    </location>
</feature>
<evidence type="ECO:0000256" key="2">
    <source>
        <dbReference type="SAM" id="Phobius"/>
    </source>
</evidence>
<dbReference type="AlphaFoldDB" id="A0A9X1NN18"/>
<keyword evidence="5" id="KW-0012">Acyltransferase</keyword>
<feature type="domain" description="SGNH" evidence="4">
    <location>
        <begin position="415"/>
        <end position="656"/>
    </location>
</feature>
<feature type="transmembrane region" description="Helical" evidence="2">
    <location>
        <begin position="247"/>
        <end position="263"/>
    </location>
</feature>
<protein>
    <submittedName>
        <fullName evidence="5">Acyltransferase</fullName>
    </submittedName>
</protein>
<evidence type="ECO:0000313" key="6">
    <source>
        <dbReference type="Proteomes" id="UP001139089"/>
    </source>
</evidence>
<dbReference type="Pfam" id="PF19040">
    <property type="entry name" value="SGNH"/>
    <property type="match status" value="1"/>
</dbReference>
<feature type="transmembrane region" description="Helical" evidence="2">
    <location>
        <begin position="193"/>
        <end position="213"/>
    </location>
</feature>
<dbReference type="EMBL" id="JAJOZR010000001">
    <property type="protein sequence ID" value="MCD7108017.1"/>
    <property type="molecule type" value="Genomic_DNA"/>
</dbReference>
<dbReference type="InterPro" id="IPR050879">
    <property type="entry name" value="Acyltransferase_3"/>
</dbReference>
<keyword evidence="2" id="KW-1133">Transmembrane helix</keyword>
<feature type="transmembrane region" description="Helical" evidence="2">
    <location>
        <begin position="147"/>
        <end position="163"/>
    </location>
</feature>
<dbReference type="Pfam" id="PF01757">
    <property type="entry name" value="Acyl_transf_3"/>
    <property type="match status" value="1"/>
</dbReference>
<keyword evidence="2" id="KW-0812">Transmembrane</keyword>
<dbReference type="InterPro" id="IPR002656">
    <property type="entry name" value="Acyl_transf_3_dom"/>
</dbReference>
<organism evidence="5 6">
    <name type="scientific">Rhizobium quercicola</name>
    <dbReference type="NCBI Taxonomy" id="2901226"/>
    <lineage>
        <taxon>Bacteria</taxon>
        <taxon>Pseudomonadati</taxon>
        <taxon>Pseudomonadota</taxon>
        <taxon>Alphaproteobacteria</taxon>
        <taxon>Hyphomicrobiales</taxon>
        <taxon>Rhizobiaceae</taxon>
        <taxon>Rhizobium/Agrobacterium group</taxon>
        <taxon>Rhizobium</taxon>
    </lineage>
</organism>
<comment type="caution">
    <text evidence="5">The sequence shown here is derived from an EMBL/GenBank/DDBJ whole genome shotgun (WGS) entry which is preliminary data.</text>
</comment>
<dbReference type="GO" id="GO:0009103">
    <property type="term" value="P:lipopolysaccharide biosynthetic process"/>
    <property type="evidence" value="ECO:0007669"/>
    <property type="project" value="TreeGrafter"/>
</dbReference>
<feature type="transmembrane region" description="Helical" evidence="2">
    <location>
        <begin position="220"/>
        <end position="241"/>
    </location>
</feature>
<dbReference type="PANTHER" id="PTHR23028:SF53">
    <property type="entry name" value="ACYL_TRANSF_3 DOMAIN-CONTAINING PROTEIN"/>
    <property type="match status" value="1"/>
</dbReference>
<dbReference type="GO" id="GO:0016747">
    <property type="term" value="F:acyltransferase activity, transferring groups other than amino-acyl groups"/>
    <property type="evidence" value="ECO:0007669"/>
    <property type="project" value="InterPro"/>
</dbReference>
<feature type="transmembrane region" description="Helical" evidence="2">
    <location>
        <begin position="12"/>
        <end position="30"/>
    </location>
</feature>
<feature type="transmembrane region" description="Helical" evidence="2">
    <location>
        <begin position="170"/>
        <end position="187"/>
    </location>
</feature>
<feature type="transmembrane region" description="Helical" evidence="2">
    <location>
        <begin position="348"/>
        <end position="367"/>
    </location>
</feature>
<proteinExistence type="predicted"/>
<accession>A0A9X1NN18</accession>
<dbReference type="GO" id="GO:0016020">
    <property type="term" value="C:membrane"/>
    <property type="evidence" value="ECO:0007669"/>
    <property type="project" value="TreeGrafter"/>
</dbReference>
<gene>
    <name evidence="5" type="ORF">LRX75_03070</name>
</gene>
<feature type="transmembrane region" description="Helical" evidence="2">
    <location>
        <begin position="77"/>
        <end position="96"/>
    </location>
</feature>
<dbReference type="RefSeq" id="WP_231811757.1">
    <property type="nucleotide sequence ID" value="NZ_JAJOZR010000001.1"/>
</dbReference>
<name>A0A9X1NN18_9HYPH</name>
<feature type="transmembrane region" description="Helical" evidence="2">
    <location>
        <begin position="307"/>
        <end position="328"/>
    </location>
</feature>
<evidence type="ECO:0000259" key="3">
    <source>
        <dbReference type="Pfam" id="PF01757"/>
    </source>
</evidence>
<feature type="region of interest" description="Disordered" evidence="1">
    <location>
        <begin position="665"/>
        <end position="684"/>
    </location>
</feature>
<evidence type="ECO:0000313" key="5">
    <source>
        <dbReference type="EMBL" id="MCD7108017.1"/>
    </source>
</evidence>
<feature type="domain" description="Acyltransferase 3" evidence="3">
    <location>
        <begin position="11"/>
        <end position="330"/>
    </location>
</feature>
<evidence type="ECO:0000256" key="1">
    <source>
        <dbReference type="SAM" id="MobiDB-lite"/>
    </source>
</evidence>
<dbReference type="InterPro" id="IPR043968">
    <property type="entry name" value="SGNH"/>
</dbReference>
<evidence type="ECO:0000259" key="4">
    <source>
        <dbReference type="Pfam" id="PF19040"/>
    </source>
</evidence>
<feature type="transmembrane region" description="Helical" evidence="2">
    <location>
        <begin position="275"/>
        <end position="295"/>
    </location>
</feature>